<comment type="caution">
    <text evidence="1">The sequence shown here is derived from an EMBL/GenBank/DDBJ whole genome shotgun (WGS) entry which is preliminary data.</text>
</comment>
<organism evidence="1 2">
    <name type="scientific">Penicillium daleae</name>
    <dbReference type="NCBI Taxonomy" id="63821"/>
    <lineage>
        <taxon>Eukaryota</taxon>
        <taxon>Fungi</taxon>
        <taxon>Dikarya</taxon>
        <taxon>Ascomycota</taxon>
        <taxon>Pezizomycotina</taxon>
        <taxon>Eurotiomycetes</taxon>
        <taxon>Eurotiomycetidae</taxon>
        <taxon>Eurotiales</taxon>
        <taxon>Aspergillaceae</taxon>
        <taxon>Penicillium</taxon>
    </lineage>
</organism>
<dbReference type="EMBL" id="JAPVEA010000002">
    <property type="protein sequence ID" value="KAJ5460650.1"/>
    <property type="molecule type" value="Genomic_DNA"/>
</dbReference>
<protein>
    <submittedName>
        <fullName evidence="1">Uncharacterized protein</fullName>
    </submittedName>
</protein>
<accession>A0AAD6CCD6</accession>
<reference evidence="1" key="1">
    <citation type="submission" date="2022-12" db="EMBL/GenBank/DDBJ databases">
        <authorList>
            <person name="Petersen C."/>
        </authorList>
    </citation>
    <scope>NUCLEOTIDE SEQUENCE</scope>
    <source>
        <strain evidence="1">IBT 16125</strain>
    </source>
</reference>
<sequence>MIDGQQRGDVEEGVVDDNLHEVEYVCGSDGEFETGCNEADRRLDTVRAFKDHSKDPSTAAAS</sequence>
<name>A0AAD6CCD6_9EURO</name>
<keyword evidence="2" id="KW-1185">Reference proteome</keyword>
<dbReference type="GeneID" id="81595828"/>
<gene>
    <name evidence="1" type="ORF">N7458_002202</name>
</gene>
<dbReference type="RefSeq" id="XP_056769692.1">
    <property type="nucleotide sequence ID" value="XM_056905585.1"/>
</dbReference>
<dbReference type="AlphaFoldDB" id="A0AAD6CCD6"/>
<reference evidence="1" key="2">
    <citation type="journal article" date="2023" name="IMA Fungus">
        <title>Comparative genomic study of the Penicillium genus elucidates a diverse pangenome and 15 lateral gene transfer events.</title>
        <authorList>
            <person name="Petersen C."/>
            <person name="Sorensen T."/>
            <person name="Nielsen M.R."/>
            <person name="Sondergaard T.E."/>
            <person name="Sorensen J.L."/>
            <person name="Fitzpatrick D.A."/>
            <person name="Frisvad J.C."/>
            <person name="Nielsen K.L."/>
        </authorList>
    </citation>
    <scope>NUCLEOTIDE SEQUENCE</scope>
    <source>
        <strain evidence="1">IBT 16125</strain>
    </source>
</reference>
<evidence type="ECO:0000313" key="2">
    <source>
        <dbReference type="Proteomes" id="UP001213681"/>
    </source>
</evidence>
<evidence type="ECO:0000313" key="1">
    <source>
        <dbReference type="EMBL" id="KAJ5460650.1"/>
    </source>
</evidence>
<proteinExistence type="predicted"/>
<dbReference type="Proteomes" id="UP001213681">
    <property type="component" value="Unassembled WGS sequence"/>
</dbReference>